<reference evidence="1" key="1">
    <citation type="submission" date="2014-11" db="EMBL/GenBank/DDBJ databases">
        <authorList>
            <person name="Amaro Gonzalez C."/>
        </authorList>
    </citation>
    <scope>NUCLEOTIDE SEQUENCE</scope>
</reference>
<accession>A0A0E9RIQ1</accession>
<organism evidence="1">
    <name type="scientific">Anguilla anguilla</name>
    <name type="common">European freshwater eel</name>
    <name type="synonym">Muraena anguilla</name>
    <dbReference type="NCBI Taxonomy" id="7936"/>
    <lineage>
        <taxon>Eukaryota</taxon>
        <taxon>Metazoa</taxon>
        <taxon>Chordata</taxon>
        <taxon>Craniata</taxon>
        <taxon>Vertebrata</taxon>
        <taxon>Euteleostomi</taxon>
        <taxon>Actinopterygii</taxon>
        <taxon>Neopterygii</taxon>
        <taxon>Teleostei</taxon>
        <taxon>Anguilliformes</taxon>
        <taxon>Anguillidae</taxon>
        <taxon>Anguilla</taxon>
    </lineage>
</organism>
<dbReference type="EMBL" id="GBXM01080359">
    <property type="protein sequence ID" value="JAH28218.1"/>
    <property type="molecule type" value="Transcribed_RNA"/>
</dbReference>
<reference evidence="1" key="2">
    <citation type="journal article" date="2015" name="Fish Shellfish Immunol.">
        <title>Early steps in the European eel (Anguilla anguilla)-Vibrio vulnificus interaction in the gills: Role of the RtxA13 toxin.</title>
        <authorList>
            <person name="Callol A."/>
            <person name="Pajuelo D."/>
            <person name="Ebbesson L."/>
            <person name="Teles M."/>
            <person name="MacKenzie S."/>
            <person name="Amaro C."/>
        </authorList>
    </citation>
    <scope>NUCLEOTIDE SEQUENCE</scope>
</reference>
<sequence>MCEKIMSKDPIVKSCMCTIFCGPGILLQQFELCLYTIVLYGK</sequence>
<evidence type="ECO:0000313" key="1">
    <source>
        <dbReference type="EMBL" id="JAH28218.1"/>
    </source>
</evidence>
<name>A0A0E9RIQ1_ANGAN</name>
<protein>
    <submittedName>
        <fullName evidence="1">Uncharacterized protein</fullName>
    </submittedName>
</protein>
<dbReference type="AlphaFoldDB" id="A0A0E9RIQ1"/>
<proteinExistence type="predicted"/>